<dbReference type="Proteomes" id="UP001229421">
    <property type="component" value="Unassembled WGS sequence"/>
</dbReference>
<name>A0AAD8KFP4_TARER</name>
<gene>
    <name evidence="1" type="ORF">QVD17_21609</name>
</gene>
<proteinExistence type="predicted"/>
<reference evidence="1" key="1">
    <citation type="journal article" date="2023" name="bioRxiv">
        <title>Improved chromosome-level genome assembly for marigold (Tagetes erecta).</title>
        <authorList>
            <person name="Jiang F."/>
            <person name="Yuan L."/>
            <person name="Wang S."/>
            <person name="Wang H."/>
            <person name="Xu D."/>
            <person name="Wang A."/>
            <person name="Fan W."/>
        </authorList>
    </citation>
    <scope>NUCLEOTIDE SEQUENCE</scope>
    <source>
        <strain evidence="1">WSJ</strain>
        <tissue evidence="1">Leaf</tissue>
    </source>
</reference>
<evidence type="ECO:0000313" key="1">
    <source>
        <dbReference type="EMBL" id="KAK1420206.1"/>
    </source>
</evidence>
<dbReference type="SUPFAM" id="SSF51445">
    <property type="entry name" value="(Trans)glycosidases"/>
    <property type="match status" value="1"/>
</dbReference>
<evidence type="ECO:0000313" key="2">
    <source>
        <dbReference type="Proteomes" id="UP001229421"/>
    </source>
</evidence>
<comment type="caution">
    <text evidence="1">The sequence shown here is derived from an EMBL/GenBank/DDBJ whole genome shotgun (WGS) entry which is preliminary data.</text>
</comment>
<accession>A0AAD8KFP4</accession>
<keyword evidence="2" id="KW-1185">Reference proteome</keyword>
<sequence length="191" mass="22044">MYMAYGWPQVIPLESGLCPTSQQITYLKVVDRLLLVVCPSHFELWSSSQRDLIATTTRMVEVLLYLDQDGYEPFMRMLKENKVGLNFTVDLSHKTNKEAYSAPKCLLTEVKRAALEMAWHSYSKENNTKPVHLSSWNAVPCHDRNNFCDALTKALEDKKEISYSCYTYHGIDQLIEALEEFAHFVDAMHNK</sequence>
<dbReference type="Gene3D" id="3.20.20.80">
    <property type="entry name" value="Glycosidases"/>
    <property type="match status" value="1"/>
</dbReference>
<dbReference type="EMBL" id="JAUHHV010000006">
    <property type="protein sequence ID" value="KAK1420206.1"/>
    <property type="molecule type" value="Genomic_DNA"/>
</dbReference>
<dbReference type="AlphaFoldDB" id="A0AAD8KFP4"/>
<dbReference type="InterPro" id="IPR017853">
    <property type="entry name" value="GH"/>
</dbReference>
<organism evidence="1 2">
    <name type="scientific">Tagetes erecta</name>
    <name type="common">African marigold</name>
    <dbReference type="NCBI Taxonomy" id="13708"/>
    <lineage>
        <taxon>Eukaryota</taxon>
        <taxon>Viridiplantae</taxon>
        <taxon>Streptophyta</taxon>
        <taxon>Embryophyta</taxon>
        <taxon>Tracheophyta</taxon>
        <taxon>Spermatophyta</taxon>
        <taxon>Magnoliopsida</taxon>
        <taxon>eudicotyledons</taxon>
        <taxon>Gunneridae</taxon>
        <taxon>Pentapetalae</taxon>
        <taxon>asterids</taxon>
        <taxon>campanulids</taxon>
        <taxon>Asterales</taxon>
        <taxon>Asteraceae</taxon>
        <taxon>Asteroideae</taxon>
        <taxon>Heliantheae alliance</taxon>
        <taxon>Tageteae</taxon>
        <taxon>Tagetes</taxon>
    </lineage>
</organism>
<protein>
    <submittedName>
        <fullName evidence="1">Uncharacterized protein</fullName>
    </submittedName>
</protein>